<dbReference type="InterPro" id="IPR000679">
    <property type="entry name" value="Znf_GATA"/>
</dbReference>
<dbReference type="CDD" id="cd00202">
    <property type="entry name" value="ZnF_GATA"/>
    <property type="match status" value="1"/>
</dbReference>
<dbReference type="VEuPathDB" id="FungiDB:CTRG_04523"/>
<evidence type="ECO:0000256" key="4">
    <source>
        <dbReference type="ARBA" id="ARBA00023015"/>
    </source>
</evidence>
<dbReference type="SMART" id="SM00401">
    <property type="entry name" value="ZnF_GATA"/>
    <property type="match status" value="1"/>
</dbReference>
<dbReference type="PANTHER" id="PTHR47172">
    <property type="entry name" value="OS01G0976800 PROTEIN"/>
    <property type="match status" value="1"/>
</dbReference>
<evidence type="ECO:0000259" key="8">
    <source>
        <dbReference type="PROSITE" id="PS50114"/>
    </source>
</evidence>
<keyword evidence="2 6" id="KW-0863">Zinc-finger</keyword>
<evidence type="ECO:0000256" key="1">
    <source>
        <dbReference type="ARBA" id="ARBA00022723"/>
    </source>
</evidence>
<feature type="region of interest" description="Disordered" evidence="7">
    <location>
        <begin position="90"/>
        <end position="154"/>
    </location>
</feature>
<evidence type="ECO:0000256" key="5">
    <source>
        <dbReference type="ARBA" id="ARBA00023163"/>
    </source>
</evidence>
<gene>
    <name evidence="9" type="ORF">CTRG_04523</name>
</gene>
<sequence length="388" mass="42143">MSTISSPSSTTTATTTTTASTPIRLPSINELTSRSNTSPRLSVSDSSKLLPSISASVSSANITSPFKYQPLKPTTQSNYILHNATAPVPAPMTANSSTSINTLPKLTSPALPQPQPQQQQQLPPASSISPVNRLINTPPQQSASTSASTSPNSHYQYYQYPQQQQQSPIMHPQQQQQYPQPAYYQQPVYYQGATAAAAAAAPGVVAIPNHQQYPQNPTPEVINKPINKCHRCGTTETPEWRRGPKGVRTLCNACGLFHAKLVKRKGAALAAEEVLNNKVTKGKNGRRISIKKHLLNECLKNKTNTLIQPTANTPNGAPHYYAPQPQPQQQPQQPQQHPIHPIAVVGHHQQPQGIALPPPVHFNNGMMIPIQPQVIPVYQNGPVPLIRN</sequence>
<feature type="compositionally biased region" description="Low complexity" evidence="7">
    <location>
        <begin position="137"/>
        <end position="154"/>
    </location>
</feature>
<evidence type="ECO:0000256" key="2">
    <source>
        <dbReference type="ARBA" id="ARBA00022771"/>
    </source>
</evidence>
<feature type="compositionally biased region" description="Low complexity" evidence="7">
    <location>
        <begin position="327"/>
        <end position="337"/>
    </location>
</feature>
<dbReference type="GO" id="GO:0008270">
    <property type="term" value="F:zinc ion binding"/>
    <property type="evidence" value="ECO:0007669"/>
    <property type="project" value="UniProtKB-KW"/>
</dbReference>
<evidence type="ECO:0000256" key="6">
    <source>
        <dbReference type="PROSITE-ProRule" id="PRU00094"/>
    </source>
</evidence>
<feature type="compositionally biased region" description="Low complexity" evidence="7">
    <location>
        <begin position="116"/>
        <end position="130"/>
    </location>
</feature>
<evidence type="ECO:0000313" key="10">
    <source>
        <dbReference type="Proteomes" id="UP000002037"/>
    </source>
</evidence>
<dbReference type="Gene3D" id="3.30.50.10">
    <property type="entry name" value="Erythroid Transcription Factor GATA-1, subunit A"/>
    <property type="match status" value="1"/>
</dbReference>
<feature type="compositionally biased region" description="Low complexity" evidence="7">
    <location>
        <begin position="1"/>
        <end position="23"/>
    </location>
</feature>
<dbReference type="SUPFAM" id="SSF57716">
    <property type="entry name" value="Glucocorticoid receptor-like (DNA-binding domain)"/>
    <property type="match status" value="1"/>
</dbReference>
<feature type="region of interest" description="Disordered" evidence="7">
    <location>
        <begin position="1"/>
        <end position="48"/>
    </location>
</feature>
<evidence type="ECO:0000256" key="3">
    <source>
        <dbReference type="ARBA" id="ARBA00022833"/>
    </source>
</evidence>
<dbReference type="GeneID" id="8299892"/>
<dbReference type="Pfam" id="PF00320">
    <property type="entry name" value="GATA"/>
    <property type="match status" value="1"/>
</dbReference>
<dbReference type="EMBL" id="GG692400">
    <property type="protein sequence ID" value="EER31740.1"/>
    <property type="molecule type" value="Genomic_DNA"/>
</dbReference>
<dbReference type="GO" id="GO:0043565">
    <property type="term" value="F:sequence-specific DNA binding"/>
    <property type="evidence" value="ECO:0007669"/>
    <property type="project" value="InterPro"/>
</dbReference>
<feature type="compositionally biased region" description="Polar residues" evidence="7">
    <location>
        <begin position="93"/>
        <end position="105"/>
    </location>
</feature>
<dbReference type="OrthoDB" id="2162994at2759"/>
<accession>C5MEN0</accession>
<protein>
    <recommendedName>
        <fullName evidence="8">GATA-type domain-containing protein</fullName>
    </recommendedName>
</protein>
<dbReference type="AlphaFoldDB" id="C5MEN0"/>
<dbReference type="GO" id="GO:0006355">
    <property type="term" value="P:regulation of DNA-templated transcription"/>
    <property type="evidence" value="ECO:0007669"/>
    <property type="project" value="InterPro"/>
</dbReference>
<dbReference type="STRING" id="294747.C5MEN0"/>
<dbReference type="eggNOG" id="KOG1601">
    <property type="taxonomic scope" value="Eukaryota"/>
</dbReference>
<feature type="domain" description="GATA-type" evidence="8">
    <location>
        <begin position="223"/>
        <end position="278"/>
    </location>
</feature>
<keyword evidence="4" id="KW-0805">Transcription regulation</keyword>
<dbReference type="PROSITE" id="PS50114">
    <property type="entry name" value="GATA_ZN_FINGER_2"/>
    <property type="match status" value="1"/>
</dbReference>
<organism evidence="9 10">
    <name type="scientific">Candida tropicalis (strain ATCC MYA-3404 / T1)</name>
    <name type="common">Yeast</name>
    <dbReference type="NCBI Taxonomy" id="294747"/>
    <lineage>
        <taxon>Eukaryota</taxon>
        <taxon>Fungi</taxon>
        <taxon>Dikarya</taxon>
        <taxon>Ascomycota</taxon>
        <taxon>Saccharomycotina</taxon>
        <taxon>Pichiomycetes</taxon>
        <taxon>Debaryomycetaceae</taxon>
        <taxon>Candida/Lodderomyces clade</taxon>
        <taxon>Candida</taxon>
    </lineage>
</organism>
<evidence type="ECO:0000313" key="9">
    <source>
        <dbReference type="EMBL" id="EER31740.1"/>
    </source>
</evidence>
<dbReference type="HOGENOM" id="CLU_731585_0_0_1"/>
<dbReference type="KEGG" id="ctp:CTRG_04523"/>
<dbReference type="PANTHER" id="PTHR47172:SF24">
    <property type="entry name" value="GATA ZINC FINGER DOMAIN-CONTAINING PROTEIN 14-RELATED"/>
    <property type="match status" value="1"/>
</dbReference>
<dbReference type="Proteomes" id="UP000002037">
    <property type="component" value="Unassembled WGS sequence"/>
</dbReference>
<proteinExistence type="predicted"/>
<dbReference type="InterPro" id="IPR013088">
    <property type="entry name" value="Znf_NHR/GATA"/>
</dbReference>
<feature type="region of interest" description="Disordered" evidence="7">
    <location>
        <begin position="308"/>
        <end position="337"/>
    </location>
</feature>
<keyword evidence="3" id="KW-0862">Zinc</keyword>
<evidence type="ECO:0000256" key="7">
    <source>
        <dbReference type="SAM" id="MobiDB-lite"/>
    </source>
</evidence>
<name>C5MEN0_CANTT</name>
<keyword evidence="1" id="KW-0479">Metal-binding</keyword>
<keyword evidence="5" id="KW-0804">Transcription</keyword>
<reference evidence="9 10" key="1">
    <citation type="journal article" date="2009" name="Nature">
        <title>Evolution of pathogenicity and sexual reproduction in eight Candida genomes.</title>
        <authorList>
            <person name="Butler G."/>
            <person name="Rasmussen M.D."/>
            <person name="Lin M.F."/>
            <person name="Santos M.A."/>
            <person name="Sakthikumar S."/>
            <person name="Munro C.A."/>
            <person name="Rheinbay E."/>
            <person name="Grabherr M."/>
            <person name="Forche A."/>
            <person name="Reedy J.L."/>
            <person name="Agrafioti I."/>
            <person name="Arnaud M.B."/>
            <person name="Bates S."/>
            <person name="Brown A.J."/>
            <person name="Brunke S."/>
            <person name="Costanzo M.C."/>
            <person name="Fitzpatrick D.A."/>
            <person name="de Groot P.W."/>
            <person name="Harris D."/>
            <person name="Hoyer L.L."/>
            <person name="Hube B."/>
            <person name="Klis F.M."/>
            <person name="Kodira C."/>
            <person name="Lennard N."/>
            <person name="Logue M.E."/>
            <person name="Martin R."/>
            <person name="Neiman A.M."/>
            <person name="Nikolaou E."/>
            <person name="Quail M.A."/>
            <person name="Quinn J."/>
            <person name="Santos M.C."/>
            <person name="Schmitzberger F.F."/>
            <person name="Sherlock G."/>
            <person name="Shah P."/>
            <person name="Silverstein K.A."/>
            <person name="Skrzypek M.S."/>
            <person name="Soll D."/>
            <person name="Staggs R."/>
            <person name="Stansfield I."/>
            <person name="Stumpf M.P."/>
            <person name="Sudbery P.E."/>
            <person name="Srikantha T."/>
            <person name="Zeng Q."/>
            <person name="Berman J."/>
            <person name="Berriman M."/>
            <person name="Heitman J."/>
            <person name="Gow N.A."/>
            <person name="Lorenz M.C."/>
            <person name="Birren B.W."/>
            <person name="Kellis M."/>
            <person name="Cuomo C.A."/>
        </authorList>
    </citation>
    <scope>NUCLEOTIDE SEQUENCE [LARGE SCALE GENOMIC DNA]</scope>
    <source>
        <strain evidence="10">ATCC MYA-3404 / T1</strain>
    </source>
</reference>
<feature type="compositionally biased region" description="Polar residues" evidence="7">
    <location>
        <begin position="29"/>
        <end position="48"/>
    </location>
</feature>
<dbReference type="RefSeq" id="XP_002550225.1">
    <property type="nucleotide sequence ID" value="XM_002550179.1"/>
</dbReference>
<keyword evidence="10" id="KW-1185">Reference proteome</keyword>